<dbReference type="Pfam" id="PF12770">
    <property type="entry name" value="CHAT"/>
    <property type="match status" value="1"/>
</dbReference>
<feature type="repeat" description="TPR" evidence="1">
    <location>
        <begin position="650"/>
        <end position="683"/>
    </location>
</feature>
<sequence>MDMNIVQLFIRFCVSYAYHRSVLNLTKPKREELISLLEECLVMALFVHDTKMIVPIYVALGNLYHLVHQAAKAIYYLQNVLSLTGRGHHALEMEVNQNLGNIYDSLGEYHKAIEYREKSMSIAKEIGDRKGEGRAYGNLGIAYNSLGEYHKAIEYHEKRLSIAKEIGDRQGEGNAYGNLGNVYQSLGEYHKAIEYHEKILSIAKEIGDRQGEGKAYGNLGNAYQSLGEYHKAIDYFKKEINIAKEIGDRQGEGNTYGNLGIAYNSLGEYHKAIEYYEKTLSIAKEIGDRQGEGNTYGNLGIAYYSLGEYHKAIEYYEKSLSIAKEIGDRQGEGTAYGNLVIAYHSLGEYHKAIEYHEKRLSMAKEIGDRKGEGATYGYLGNAYFSLGEYRKAIEYYEKSLSIAKEIDDRQGEGNAYGNLGNVYRSLGEYHKAIEYLEKSMSIAKEIGDRIGEGATYGNLGNVYDSLGEYHKAIGYHKKRLSIAKEIGDRQGEGNTYGNLGAVYHSLGEYHKAIEYHEKSLSIAKEIGDRQGEGNTYGNLGNVSHSLGEYHKAIEYLENIAKEIGDRQGEGNTYGNLGIAYRSLGEYPKAIEYYEKTLSIAKEIGDRQGEGNTYGNLGNVSHSLGEYHKAIEYLEKFMSIAKEIGDRQGEGAAYGSLGNAYFSLGEYRKAIECYEKSLSIAKEIADRQGEEIAYGNLGAVYRSLGEYHKAIKYLKKRLSIAKEIGDRQGQAVCHHNIGVVYEDESIIKDLSKSKEHLEKSLQCYEKLFDDLKDNDQFKVSIVDTFITAYKTLSQVHIKSGQIEEALMVCERGRARALRDLLYFKYNTTEKTEAQEPEFADVKRISSYKEACILFYNLHLNKVTYDCWIISTQTPSTFYYDEKENIKALAKIVLSLSEDDKTNLNTGYFQYLVDNSFRQMSLREGMKCDEQSMNLLDHENGEPAGATKSSNLRETTLTVFRRVDRWCASADDEDDIEPLEVLSRRLLSPVINQLTHDEVIIIPDGPLFTVPFAALQDPLTGKYLSETKLIRLAPSLTTLKILQESSDENYAKSGALIIGNPTGDLPGAEKEAVEIGNLLGVQPLIGKQATKEVILEKLKRDVSVIHFAAHGRDKNGQILLAPSTPPMNSCPADDKGNILTVKEAQESGIRAQLVVLSCCHSGKGDIRSEGVVGIARAFLAAGARAVVASLWAIDDRATKFFMLKLYSHLKNGESASKSLQQAMKEMREIERYKEPKYWAAFFLIGDDVTITV</sequence>
<dbReference type="KEGG" id="epa:110238966"/>
<keyword evidence="1" id="KW-0802">TPR repeat</keyword>
<dbReference type="Proteomes" id="UP000887567">
    <property type="component" value="Unplaced"/>
</dbReference>
<dbReference type="EnsemblMetazoa" id="XM_021044665.2">
    <property type="protein sequence ID" value="XP_020900324.1"/>
    <property type="gene ID" value="LOC110238966"/>
</dbReference>
<dbReference type="Pfam" id="PF13424">
    <property type="entry name" value="TPR_12"/>
    <property type="match status" value="8"/>
</dbReference>
<feature type="repeat" description="TPR" evidence="1">
    <location>
        <begin position="293"/>
        <end position="326"/>
    </location>
</feature>
<feature type="repeat" description="TPR" evidence="1">
    <location>
        <begin position="253"/>
        <end position="286"/>
    </location>
</feature>
<dbReference type="InterPro" id="IPR024983">
    <property type="entry name" value="CHAT_dom"/>
</dbReference>
<feature type="repeat" description="TPR" evidence="1">
    <location>
        <begin position="453"/>
        <end position="486"/>
    </location>
</feature>
<keyword evidence="5" id="KW-1185">Reference proteome</keyword>
<evidence type="ECO:0000259" key="3">
    <source>
        <dbReference type="Pfam" id="PF12770"/>
    </source>
</evidence>
<protein>
    <recommendedName>
        <fullName evidence="3">CHAT domain-containing protein</fullName>
    </recommendedName>
</protein>
<feature type="repeat" description="TPR" evidence="1">
    <location>
        <begin position="173"/>
        <end position="206"/>
    </location>
</feature>
<dbReference type="SMART" id="SM00028">
    <property type="entry name" value="TPR"/>
    <property type="match status" value="19"/>
</dbReference>
<dbReference type="RefSeq" id="XP_020900324.1">
    <property type="nucleotide sequence ID" value="XM_021044665.2"/>
</dbReference>
<dbReference type="PANTHER" id="PTHR10098">
    <property type="entry name" value="RAPSYN-RELATED"/>
    <property type="match status" value="1"/>
</dbReference>
<dbReference type="InterPro" id="IPR019734">
    <property type="entry name" value="TPR_rpt"/>
</dbReference>
<reference evidence="4" key="1">
    <citation type="submission" date="2022-11" db="UniProtKB">
        <authorList>
            <consortium name="EnsemblMetazoa"/>
        </authorList>
    </citation>
    <scope>IDENTIFICATION</scope>
</reference>
<feature type="coiled-coil region" evidence="2">
    <location>
        <begin position="746"/>
        <end position="773"/>
    </location>
</feature>
<dbReference type="OMA" id="HGEGDAY"/>
<evidence type="ECO:0000256" key="1">
    <source>
        <dbReference type="PROSITE-ProRule" id="PRU00339"/>
    </source>
</evidence>
<feature type="repeat" description="TPR" evidence="1">
    <location>
        <begin position="570"/>
        <end position="603"/>
    </location>
</feature>
<feature type="repeat" description="TPR" evidence="1">
    <location>
        <begin position="413"/>
        <end position="446"/>
    </location>
</feature>
<organism evidence="4 5">
    <name type="scientific">Exaiptasia diaphana</name>
    <name type="common">Tropical sea anemone</name>
    <name type="synonym">Aiptasia pulchella</name>
    <dbReference type="NCBI Taxonomy" id="2652724"/>
    <lineage>
        <taxon>Eukaryota</taxon>
        <taxon>Metazoa</taxon>
        <taxon>Cnidaria</taxon>
        <taxon>Anthozoa</taxon>
        <taxon>Hexacorallia</taxon>
        <taxon>Actiniaria</taxon>
        <taxon>Aiptasiidae</taxon>
        <taxon>Exaiptasia</taxon>
    </lineage>
</organism>
<dbReference type="GeneID" id="110238966"/>
<feature type="repeat" description="TPR" evidence="1">
    <location>
        <begin position="133"/>
        <end position="166"/>
    </location>
</feature>
<keyword evidence="2" id="KW-0175">Coiled coil</keyword>
<feature type="repeat" description="TPR" evidence="1">
    <location>
        <begin position="373"/>
        <end position="406"/>
    </location>
</feature>
<dbReference type="PROSITE" id="PS50293">
    <property type="entry name" value="TPR_REGION"/>
    <property type="match status" value="9"/>
</dbReference>
<feature type="repeat" description="TPR" evidence="1">
    <location>
        <begin position="610"/>
        <end position="643"/>
    </location>
</feature>
<evidence type="ECO:0000313" key="4">
    <source>
        <dbReference type="EnsemblMetazoa" id="XP_020900324.1"/>
    </source>
</evidence>
<dbReference type="InterPro" id="IPR011990">
    <property type="entry name" value="TPR-like_helical_dom_sf"/>
</dbReference>
<evidence type="ECO:0000256" key="2">
    <source>
        <dbReference type="SAM" id="Coils"/>
    </source>
</evidence>
<dbReference type="Pfam" id="PF00515">
    <property type="entry name" value="TPR_1"/>
    <property type="match status" value="1"/>
</dbReference>
<feature type="repeat" description="TPR" evidence="1">
    <location>
        <begin position="213"/>
        <end position="246"/>
    </location>
</feature>
<dbReference type="PROSITE" id="PS50005">
    <property type="entry name" value="TPR"/>
    <property type="match status" value="14"/>
</dbReference>
<proteinExistence type="predicted"/>
<evidence type="ECO:0000313" key="5">
    <source>
        <dbReference type="Proteomes" id="UP000887567"/>
    </source>
</evidence>
<dbReference type="Gene3D" id="1.25.40.10">
    <property type="entry name" value="Tetratricopeptide repeat domain"/>
    <property type="match status" value="5"/>
</dbReference>
<accession>A0A913X821</accession>
<feature type="repeat" description="TPR" evidence="1">
    <location>
        <begin position="93"/>
        <end position="126"/>
    </location>
</feature>
<dbReference type="AlphaFoldDB" id="A0A913X821"/>
<feature type="repeat" description="TPR" evidence="1">
    <location>
        <begin position="493"/>
        <end position="526"/>
    </location>
</feature>
<dbReference type="OrthoDB" id="626167at2759"/>
<feature type="domain" description="CHAT" evidence="3">
    <location>
        <begin position="976"/>
        <end position="1244"/>
    </location>
</feature>
<name>A0A913X821_EXADI</name>
<dbReference type="PANTHER" id="PTHR10098:SF108">
    <property type="entry name" value="TETRATRICOPEPTIDE REPEAT PROTEIN 28"/>
    <property type="match status" value="1"/>
</dbReference>
<feature type="repeat" description="TPR" evidence="1">
    <location>
        <begin position="690"/>
        <end position="723"/>
    </location>
</feature>
<dbReference type="SUPFAM" id="SSF48452">
    <property type="entry name" value="TPR-like"/>
    <property type="match status" value="6"/>
</dbReference>